<protein>
    <submittedName>
        <fullName evidence="4">SDR family NAD(P)-dependent oxidoreductase</fullName>
    </submittedName>
</protein>
<dbReference type="SUPFAM" id="SSF51735">
    <property type="entry name" value="NAD(P)-binding Rossmann-fold domains"/>
    <property type="match status" value="1"/>
</dbReference>
<evidence type="ECO:0000313" key="4">
    <source>
        <dbReference type="EMBL" id="MST96731.1"/>
    </source>
</evidence>
<dbReference type="PRINTS" id="PR00081">
    <property type="entry name" value="GDHRDH"/>
</dbReference>
<dbReference type="PROSITE" id="PS00061">
    <property type="entry name" value="ADH_SHORT"/>
    <property type="match status" value="1"/>
</dbReference>
<dbReference type="Gene3D" id="3.40.50.720">
    <property type="entry name" value="NAD(P)-binding Rossmann-like Domain"/>
    <property type="match status" value="1"/>
</dbReference>
<comment type="caution">
    <text evidence="4">The sequence shown here is derived from an EMBL/GenBank/DDBJ whole genome shotgun (WGS) entry which is preliminary data.</text>
</comment>
<evidence type="ECO:0000256" key="1">
    <source>
        <dbReference type="ARBA" id="ARBA00006484"/>
    </source>
</evidence>
<dbReference type="Pfam" id="PF00106">
    <property type="entry name" value="adh_short"/>
    <property type="match status" value="1"/>
</dbReference>
<reference evidence="4 5" key="1">
    <citation type="submission" date="2019-08" db="EMBL/GenBank/DDBJ databases">
        <title>In-depth cultivation of the pig gut microbiome towards novel bacterial diversity and tailored functional studies.</title>
        <authorList>
            <person name="Wylensek D."/>
            <person name="Hitch T.C.A."/>
            <person name="Clavel T."/>
        </authorList>
    </citation>
    <scope>NUCLEOTIDE SEQUENCE [LARGE SCALE GENOMIC DNA]</scope>
    <source>
        <strain evidence="4 5">BBE-744-WT-12</strain>
    </source>
</reference>
<dbReference type="RefSeq" id="WP_106052348.1">
    <property type="nucleotide sequence ID" value="NZ_DBFCGB010000171.1"/>
</dbReference>
<dbReference type="PANTHER" id="PTHR43669">
    <property type="entry name" value="5-KETO-D-GLUCONATE 5-REDUCTASE"/>
    <property type="match status" value="1"/>
</dbReference>
<dbReference type="SUPFAM" id="SSF53639">
    <property type="entry name" value="AraD/HMP-PK domain-like"/>
    <property type="match status" value="1"/>
</dbReference>
<dbReference type="AlphaFoldDB" id="A0A844G251"/>
<dbReference type="InterPro" id="IPR036409">
    <property type="entry name" value="Aldolase_II/adducin_N_sf"/>
</dbReference>
<keyword evidence="5" id="KW-1185">Reference proteome</keyword>
<accession>A0A844G251</accession>
<dbReference type="EMBL" id="VUNS01000005">
    <property type="protein sequence ID" value="MST96731.1"/>
    <property type="molecule type" value="Genomic_DNA"/>
</dbReference>
<name>A0A844G251_9BACT</name>
<dbReference type="InterPro" id="IPR020904">
    <property type="entry name" value="Sc_DH/Rdtase_CS"/>
</dbReference>
<dbReference type="SMART" id="SM01007">
    <property type="entry name" value="Aldolase_II"/>
    <property type="match status" value="1"/>
</dbReference>
<dbReference type="InterPro" id="IPR001303">
    <property type="entry name" value="Aldolase_II/adducin_N"/>
</dbReference>
<dbReference type="GO" id="GO:0016491">
    <property type="term" value="F:oxidoreductase activity"/>
    <property type="evidence" value="ECO:0007669"/>
    <property type="project" value="UniProtKB-KW"/>
</dbReference>
<dbReference type="InterPro" id="IPR002347">
    <property type="entry name" value="SDR_fam"/>
</dbReference>
<dbReference type="FunFam" id="3.40.50.720:FF:000084">
    <property type="entry name" value="Short-chain dehydrogenase reductase"/>
    <property type="match status" value="1"/>
</dbReference>
<gene>
    <name evidence="4" type="ORF">FYJ85_06695</name>
</gene>
<organism evidence="4 5">
    <name type="scientific">Victivallis lenta</name>
    <dbReference type="NCBI Taxonomy" id="2606640"/>
    <lineage>
        <taxon>Bacteria</taxon>
        <taxon>Pseudomonadati</taxon>
        <taxon>Lentisphaerota</taxon>
        <taxon>Lentisphaeria</taxon>
        <taxon>Victivallales</taxon>
        <taxon>Victivallaceae</taxon>
        <taxon>Victivallis</taxon>
    </lineage>
</organism>
<dbReference type="PANTHER" id="PTHR43669:SF3">
    <property type="entry name" value="ALCOHOL DEHYDROGENASE, PUTATIVE (AFU_ORTHOLOGUE AFUA_3G03445)-RELATED"/>
    <property type="match status" value="1"/>
</dbReference>
<feature type="domain" description="Class II aldolase/adducin N-terminal" evidence="3">
    <location>
        <begin position="5"/>
        <end position="204"/>
    </location>
</feature>
<sequence length="632" mass="67970">MSLTTIRDLSNRYGADPSFVLAGGGNTSYKDEKYLYVKPSGVALAEIRESDFVRMERETIRKVFSLSGYADNVEREAMVTKLMAFAAADAAARRPSVEAPLHELMPFTYIVHLHPAMVNGLTCSKNGKKECGRLFPDALWIPETDPGFILAKTVYDASVQYEKEHGKPVSMIFLQNHGVFVGGNTAQEIDAAYGRIMSTLREAYEKAGIPTRLTGFGELDEAFAFETAPQLRGRLGDGETPLTIKVLPPFRTARGPFTPDHIVYAKSYSLVTDDPTEAEIRAFEDKNGYKPLVVEVPGRAVFCAGKNGKGAETVALLARDGALVQQLTEAFGGPRNLSDAGRSFIENWEAESYRKKVAGGANIRLSGKVAVVTGGAQGFGYGIAEELAAEGATVVIADMNVEGAKAAAEKLKAAGGASAVAVNIADEASVAEMVRSVVLSYGGIDLFVANAGVLKAGSVRTFEKRDWDFVTNVNYTGYFLCVKHVSDVMARQNACCNGWTDIVQVNSKSGLVGSNRNGAYAGSKFGTVGLTQSFALELVSDRIKVNSVCPGNFFDGPLWSDPERGLFVQYLKSGKVPGARTVADVKLHYEKQIPMHRGCFPSDVAKAIIYAVCQSYETGQAIPVTGGQVMLN</sequence>
<comment type="similarity">
    <text evidence="1">Belongs to the short-chain dehydrogenases/reductases (SDR) family.</text>
</comment>
<dbReference type="InterPro" id="IPR036291">
    <property type="entry name" value="NAD(P)-bd_dom_sf"/>
</dbReference>
<dbReference type="Proteomes" id="UP000435649">
    <property type="component" value="Unassembled WGS sequence"/>
</dbReference>
<dbReference type="Pfam" id="PF00596">
    <property type="entry name" value="Aldolase_II"/>
    <property type="match status" value="1"/>
</dbReference>
<dbReference type="Gene3D" id="3.40.225.10">
    <property type="entry name" value="Class II aldolase/adducin N-terminal domain"/>
    <property type="match status" value="1"/>
</dbReference>
<evidence type="ECO:0000256" key="2">
    <source>
        <dbReference type="ARBA" id="ARBA00023002"/>
    </source>
</evidence>
<evidence type="ECO:0000313" key="5">
    <source>
        <dbReference type="Proteomes" id="UP000435649"/>
    </source>
</evidence>
<proteinExistence type="inferred from homology"/>
<keyword evidence="2" id="KW-0560">Oxidoreductase</keyword>
<evidence type="ECO:0000259" key="3">
    <source>
        <dbReference type="SMART" id="SM01007"/>
    </source>
</evidence>
<dbReference type="PRINTS" id="PR00080">
    <property type="entry name" value="SDRFAMILY"/>
</dbReference>